<feature type="chain" id="PRO_5023138983" description="Right-handed parallel beta-helix repeat-containing protein" evidence="1">
    <location>
        <begin position="24"/>
        <end position="328"/>
    </location>
</feature>
<comment type="caution">
    <text evidence="2">The sequence shown here is derived from an EMBL/GenBank/DDBJ whole genome shotgun (WGS) entry which is preliminary data.</text>
</comment>
<reference evidence="2 3" key="1">
    <citation type="submission" date="2019-08" db="EMBL/GenBank/DDBJ databases">
        <authorList>
            <person name="Seo M.-J."/>
        </authorList>
    </citation>
    <scope>NUCLEOTIDE SEQUENCE [LARGE SCALE GENOMIC DNA]</scope>
    <source>
        <strain evidence="2 3">KIGAM108</strain>
    </source>
</reference>
<keyword evidence="1" id="KW-0732">Signal</keyword>
<dbReference type="InterPro" id="IPR011050">
    <property type="entry name" value="Pectin_lyase_fold/virulence"/>
</dbReference>
<gene>
    <name evidence="2" type="ORF">FY528_08115</name>
</gene>
<organism evidence="2 3">
    <name type="scientific">Hymenobacter lutimineralis</name>
    <dbReference type="NCBI Taxonomy" id="2606448"/>
    <lineage>
        <taxon>Bacteria</taxon>
        <taxon>Pseudomonadati</taxon>
        <taxon>Bacteroidota</taxon>
        <taxon>Cytophagia</taxon>
        <taxon>Cytophagales</taxon>
        <taxon>Hymenobacteraceae</taxon>
        <taxon>Hymenobacter</taxon>
    </lineage>
</organism>
<dbReference type="EMBL" id="VTHL01000006">
    <property type="protein sequence ID" value="TYZ11005.1"/>
    <property type="molecule type" value="Genomic_DNA"/>
</dbReference>
<dbReference type="AlphaFoldDB" id="A0A5D6V754"/>
<dbReference type="Proteomes" id="UP000322791">
    <property type="component" value="Unassembled WGS sequence"/>
</dbReference>
<evidence type="ECO:0000313" key="2">
    <source>
        <dbReference type="EMBL" id="TYZ11005.1"/>
    </source>
</evidence>
<sequence>MKKLYASLLLGLSTLLVVSGAFAQTIRRVNNNGITGTNIYSTIQAAHDAAAANDIIQVEPSTTTYGSLTCTKKLTIVGPGYFLDLNTGLQASPIPASVSSIDFQSGSAGSSVSGLTLSNIYLRANTVSITRNRIDYLYVGYYGESSQCMVRQNYIYYMTTYGYTSNDLLITNNIFTYYVALSNGATKGEFNNNTVMANAGASFDGFTVKNNYFGYSFTPTSNTSWSYNKLAQASLPASGTQSNNTANVAYNTILTWGSGTQYDAWYKLKAGGPGIGAGEGGVDIGAFDSPTGYDYKLSGIPAVPSIYEYNQSVNGNTLNVTLSTRSNN</sequence>
<protein>
    <recommendedName>
        <fullName evidence="4">Right-handed parallel beta-helix repeat-containing protein</fullName>
    </recommendedName>
</protein>
<evidence type="ECO:0000256" key="1">
    <source>
        <dbReference type="SAM" id="SignalP"/>
    </source>
</evidence>
<dbReference type="SUPFAM" id="SSF51126">
    <property type="entry name" value="Pectin lyase-like"/>
    <property type="match status" value="1"/>
</dbReference>
<dbReference type="RefSeq" id="WP_149070490.1">
    <property type="nucleotide sequence ID" value="NZ_VTHL01000006.1"/>
</dbReference>
<proteinExistence type="predicted"/>
<name>A0A5D6V754_9BACT</name>
<keyword evidence="3" id="KW-1185">Reference proteome</keyword>
<evidence type="ECO:0008006" key="4">
    <source>
        <dbReference type="Google" id="ProtNLM"/>
    </source>
</evidence>
<accession>A0A5D6V754</accession>
<feature type="signal peptide" evidence="1">
    <location>
        <begin position="1"/>
        <end position="23"/>
    </location>
</feature>
<evidence type="ECO:0000313" key="3">
    <source>
        <dbReference type="Proteomes" id="UP000322791"/>
    </source>
</evidence>